<keyword evidence="2" id="KW-1185">Reference proteome</keyword>
<comment type="caution">
    <text evidence="1">The sequence shown here is derived from an EMBL/GenBank/DDBJ whole genome shotgun (WGS) entry which is preliminary data.</text>
</comment>
<organism evidence="1 2">
    <name type="scientific">Durusdinium trenchii</name>
    <dbReference type="NCBI Taxonomy" id="1381693"/>
    <lineage>
        <taxon>Eukaryota</taxon>
        <taxon>Sar</taxon>
        <taxon>Alveolata</taxon>
        <taxon>Dinophyceae</taxon>
        <taxon>Suessiales</taxon>
        <taxon>Symbiodiniaceae</taxon>
        <taxon>Durusdinium</taxon>
    </lineage>
</organism>
<dbReference type="EMBL" id="CAXAMM010026980">
    <property type="protein sequence ID" value="CAK9059988.1"/>
    <property type="molecule type" value="Genomic_DNA"/>
</dbReference>
<accession>A0ABP0N9A5</accession>
<sequence>MNILGINGFLQRVYQVCRLKVGSGSLMAPVCSSFVFVSRGSTKRSALSPEGDPSAPSVRDGNIILCRTLVLLYICAALRVWFMLEQPKGSIMQEHPAFRNFIKHVSLWRHYIAMRDYGAPTQKPTWLYSSLKCIESLSQFRPRQLPKIVEEEPKEMVIHYKDKEGKARIQGGKDLKSSENYPIWFGRSMSRMRSRYAAQVRKDAKKIVKRYLKHCKAVPINSKGSPKWIKWANLQPVLDCFL</sequence>
<proteinExistence type="predicted"/>
<evidence type="ECO:0000313" key="2">
    <source>
        <dbReference type="Proteomes" id="UP001642464"/>
    </source>
</evidence>
<name>A0ABP0N9A5_9DINO</name>
<evidence type="ECO:0000313" key="1">
    <source>
        <dbReference type="EMBL" id="CAK9059988.1"/>
    </source>
</evidence>
<dbReference type="Proteomes" id="UP001642464">
    <property type="component" value="Unassembled WGS sequence"/>
</dbReference>
<gene>
    <name evidence="1" type="ORF">SCF082_LOCUS31677</name>
</gene>
<protein>
    <submittedName>
        <fullName evidence="1">Rhamnose biosynthetic enzyme 1</fullName>
    </submittedName>
</protein>
<reference evidence="1 2" key="1">
    <citation type="submission" date="2024-02" db="EMBL/GenBank/DDBJ databases">
        <authorList>
            <person name="Chen Y."/>
            <person name="Shah S."/>
            <person name="Dougan E. K."/>
            <person name="Thang M."/>
            <person name="Chan C."/>
        </authorList>
    </citation>
    <scope>NUCLEOTIDE SEQUENCE [LARGE SCALE GENOMIC DNA]</scope>
</reference>